<evidence type="ECO:0000256" key="8">
    <source>
        <dbReference type="ARBA" id="ARBA00023004"/>
    </source>
</evidence>
<dbReference type="GO" id="GO:0042128">
    <property type="term" value="P:nitrate assimilation"/>
    <property type="evidence" value="ECO:0007669"/>
    <property type="project" value="UniProtKB-KW"/>
</dbReference>
<organism evidence="12 13">
    <name type="scientific">Tepidimonas fonticaldi</name>
    <dbReference type="NCBI Taxonomy" id="1101373"/>
    <lineage>
        <taxon>Bacteria</taxon>
        <taxon>Pseudomonadati</taxon>
        <taxon>Pseudomonadota</taxon>
        <taxon>Betaproteobacteria</taxon>
        <taxon>Burkholderiales</taxon>
        <taxon>Tepidimonas</taxon>
    </lineage>
</organism>
<keyword evidence="4" id="KW-0004">4Fe-4S</keyword>
<comment type="caution">
    <text evidence="12">The sequence shown here is derived from an EMBL/GenBank/DDBJ whole genome shotgun (WGS) entry which is preliminary data.</text>
</comment>
<dbReference type="Gene3D" id="3.40.228.10">
    <property type="entry name" value="Dimethylsulfoxide Reductase, domain 2"/>
    <property type="match status" value="1"/>
</dbReference>
<dbReference type="InterPro" id="IPR050123">
    <property type="entry name" value="Prok_molybdopt-oxidoreductase"/>
</dbReference>
<keyword evidence="7" id="KW-0560">Oxidoreductase</keyword>
<dbReference type="SMART" id="SM00926">
    <property type="entry name" value="Molybdop_Fe4S4"/>
    <property type="match status" value="1"/>
</dbReference>
<dbReference type="Pfam" id="PF00384">
    <property type="entry name" value="Molybdopterin"/>
    <property type="match status" value="1"/>
</dbReference>
<evidence type="ECO:0000256" key="6">
    <source>
        <dbReference type="ARBA" id="ARBA00022723"/>
    </source>
</evidence>
<dbReference type="CDD" id="cd02754">
    <property type="entry name" value="MopB_Nitrate-R-NapA-like"/>
    <property type="match status" value="1"/>
</dbReference>
<dbReference type="Proteomes" id="UP000091969">
    <property type="component" value="Unassembled WGS sequence"/>
</dbReference>
<evidence type="ECO:0000256" key="3">
    <source>
        <dbReference type="ARBA" id="ARBA00008747"/>
    </source>
</evidence>
<keyword evidence="5" id="KW-0500">Molybdenum</keyword>
<dbReference type="PANTHER" id="PTHR43105:SF9">
    <property type="entry name" value="NADPH-FE(3+) OXIDOREDUCTASE SUBUNIT ALPHA"/>
    <property type="match status" value="1"/>
</dbReference>
<dbReference type="GO" id="GO:0016491">
    <property type="term" value="F:oxidoreductase activity"/>
    <property type="evidence" value="ECO:0007669"/>
    <property type="project" value="UniProtKB-KW"/>
</dbReference>
<reference evidence="12 13" key="1">
    <citation type="submission" date="2016-06" db="EMBL/GenBank/DDBJ databases">
        <title>Genome sequence of Tepidimonas fonticaldi PL17.</title>
        <authorList>
            <person name="Pinnaka A.K."/>
        </authorList>
    </citation>
    <scope>NUCLEOTIDE SEQUENCE [LARGE SCALE GENOMIC DNA]</scope>
    <source>
        <strain evidence="12 13">PL17</strain>
    </source>
</reference>
<dbReference type="STRING" id="1101373.A9O67_06105"/>
<dbReference type="AlphaFoldDB" id="A0A1A6DVT0"/>
<dbReference type="GO" id="GO:1990204">
    <property type="term" value="C:oxidoreductase complex"/>
    <property type="evidence" value="ECO:0007669"/>
    <property type="project" value="UniProtKB-ARBA"/>
</dbReference>
<dbReference type="Gene3D" id="2.20.25.90">
    <property type="entry name" value="ADC-like domains"/>
    <property type="match status" value="1"/>
</dbReference>
<keyword evidence="6" id="KW-0479">Metal-binding</keyword>
<evidence type="ECO:0000256" key="5">
    <source>
        <dbReference type="ARBA" id="ARBA00022505"/>
    </source>
</evidence>
<dbReference type="Pfam" id="PF04879">
    <property type="entry name" value="Molybdop_Fe4S4"/>
    <property type="match status" value="1"/>
</dbReference>
<evidence type="ECO:0000256" key="9">
    <source>
        <dbReference type="ARBA" id="ARBA00023014"/>
    </source>
</evidence>
<dbReference type="Gene3D" id="1.10.10.1100">
    <property type="entry name" value="BFD-like [2Fe-2S]-binding domain"/>
    <property type="match status" value="1"/>
</dbReference>
<dbReference type="SUPFAM" id="SSF50692">
    <property type="entry name" value="ADC-like"/>
    <property type="match status" value="1"/>
</dbReference>
<evidence type="ECO:0000256" key="2">
    <source>
        <dbReference type="ARBA" id="ARBA00001966"/>
    </source>
</evidence>
<comment type="cofactor">
    <cofactor evidence="1">
        <name>Mo-bis(molybdopterin guanine dinucleotide)</name>
        <dbReference type="ChEBI" id="CHEBI:60539"/>
    </cofactor>
</comment>
<evidence type="ECO:0000259" key="11">
    <source>
        <dbReference type="PROSITE" id="PS51669"/>
    </source>
</evidence>
<dbReference type="InterPro" id="IPR041957">
    <property type="entry name" value="CT_Nitrate-R-NapA-like"/>
</dbReference>
<accession>A0A1A6DVT0</accession>
<dbReference type="Pfam" id="PF04324">
    <property type="entry name" value="Fer2_BFD"/>
    <property type="match status" value="1"/>
</dbReference>
<evidence type="ECO:0000256" key="7">
    <source>
        <dbReference type="ARBA" id="ARBA00023002"/>
    </source>
</evidence>
<dbReference type="InterPro" id="IPR006963">
    <property type="entry name" value="Mopterin_OxRdtase_4Fe-4S_dom"/>
</dbReference>
<evidence type="ECO:0000256" key="4">
    <source>
        <dbReference type="ARBA" id="ARBA00022485"/>
    </source>
</evidence>
<dbReference type="Pfam" id="PF01568">
    <property type="entry name" value="Molydop_binding"/>
    <property type="match status" value="1"/>
</dbReference>
<name>A0A1A6DVT0_9BURK</name>
<dbReference type="InterPro" id="IPR041854">
    <property type="entry name" value="BFD-like_2Fe2S-bd_dom_sf"/>
</dbReference>
<dbReference type="InterPro" id="IPR006655">
    <property type="entry name" value="Mopterin_OxRdtase_prok_CS"/>
</dbReference>
<dbReference type="Gene3D" id="2.40.40.20">
    <property type="match status" value="1"/>
</dbReference>
<dbReference type="InterPro" id="IPR009010">
    <property type="entry name" value="Asp_de-COase-like_dom_sf"/>
</dbReference>
<evidence type="ECO:0000256" key="1">
    <source>
        <dbReference type="ARBA" id="ARBA00001942"/>
    </source>
</evidence>
<dbReference type="Gene3D" id="3.40.50.740">
    <property type="match status" value="1"/>
</dbReference>
<sequence>MRVTRSTCPYCGVGCGVLIESRGARIVGVRGDPDHPANHGRLCTKGSTLHLSAEPSRQAATRLLQPMLRHDRASPPATTSWDAALDHTAQRLADIVQRHGPQAVGFYVSGQLLTEDYYVLHKLARGLIGTPHIDSNSRLCMSSAVVGYKQTLGADAVPTCYEDLDHADCVFIAGSNTAWAHPVLFRRLDAARARRPSMRVIVVDPRRTDTASVADLHLALQPGTDVMLWHGLLHLMIRHGWIDADYLAAHTQGFAELRALVQDYPPELVAQVCGLQPDDLLTAARWFAGVPDGWPAGVALPRAQRLRTLSLYCQGLNQSSSGTAKNVGLINLHLACGQIGRAGAGPFSLTGQPNAMGGREVGAMATLLSGHRDIANPRDRAEIAALWGLLPGVDLPAQAGLTAVEMFEAAAQGRLKALWIACTNPAQSLPDQTTVRRALRQVEFVVVQEAYATATTCAWADVLLPAATWAEKEGTVTNSERRISRVRAAVPPPAGPLGEGPWPDWRIAAAVGQRLQALLPPRAGGSMFAYATAEEVWNEHRRSTIGRDLDIGGLSYALLEHGPQQWPYPVGAAQGRPRLYEDGRFATADGRARLLALPYESPAEERDERYPYALLTGRLRDQWHGMTRTGTVESLFGHAAEPCVDLHPQDMAEAGLTDGDLVRVRSRRGQIVLPARPSPDVGRRQCFIPMHWGGEYLGGLHADEGLARGVNALTVPATCPRSRQPELKHTAVRIEAAHLPWQVHAMAWLPAGEALRAQQALRPLLAQFEYAACVPVAPSGGVATAPEENVVALWFKAAHPAPPPQPDWLAQLGQALQLEVADIARYDDAPRGQHRRLRLQRLGDEVRLQAFLLAGQARSRAWLGALLRQRQALTLPVAMLLMDLPDPVGLQIKPASRTVCNCLGVTEAAITTTLEGLTGTAEERLRALQASLRCGTQCGSCVPELRRLVTAAGLSTVAAVATETQP</sequence>
<dbReference type="GO" id="GO:0046872">
    <property type="term" value="F:metal ion binding"/>
    <property type="evidence" value="ECO:0007669"/>
    <property type="project" value="UniProtKB-KW"/>
</dbReference>
<dbReference type="PROSITE" id="PS51669">
    <property type="entry name" value="4FE4S_MOW_BIS_MGD"/>
    <property type="match status" value="1"/>
</dbReference>
<feature type="domain" description="4Fe-4S Mo/W bis-MGD-type" evidence="11">
    <location>
        <begin position="1"/>
        <end position="57"/>
    </location>
</feature>
<dbReference type="CDD" id="cd02791">
    <property type="entry name" value="MopB_CT_Nitrate-R-NapA-like"/>
    <property type="match status" value="1"/>
</dbReference>
<evidence type="ECO:0000256" key="10">
    <source>
        <dbReference type="ARBA" id="ARBA00023063"/>
    </source>
</evidence>
<dbReference type="EMBL" id="LZDH01000056">
    <property type="protein sequence ID" value="OBS30958.1"/>
    <property type="molecule type" value="Genomic_DNA"/>
</dbReference>
<dbReference type="GO" id="GO:0016020">
    <property type="term" value="C:membrane"/>
    <property type="evidence" value="ECO:0007669"/>
    <property type="project" value="TreeGrafter"/>
</dbReference>
<keyword evidence="8" id="KW-0408">Iron</keyword>
<dbReference type="GO" id="GO:0045333">
    <property type="term" value="P:cellular respiration"/>
    <property type="evidence" value="ECO:0007669"/>
    <property type="project" value="UniProtKB-ARBA"/>
</dbReference>
<keyword evidence="9" id="KW-0411">Iron-sulfur</keyword>
<dbReference type="PROSITE" id="PS00490">
    <property type="entry name" value="MOLYBDOPTERIN_PROK_2"/>
    <property type="match status" value="1"/>
</dbReference>
<dbReference type="InterPro" id="IPR006656">
    <property type="entry name" value="Mopterin_OxRdtase"/>
</dbReference>
<protein>
    <submittedName>
        <fullName evidence="12">Nitrate reductase</fullName>
    </submittedName>
</protein>
<dbReference type="GO" id="GO:0051539">
    <property type="term" value="F:4 iron, 4 sulfur cluster binding"/>
    <property type="evidence" value="ECO:0007669"/>
    <property type="project" value="UniProtKB-KW"/>
</dbReference>
<keyword evidence="10" id="KW-0534">Nitrate assimilation</keyword>
<proteinExistence type="inferred from homology"/>
<dbReference type="InterPro" id="IPR007419">
    <property type="entry name" value="BFD-like_2Fe2S-bd_dom"/>
</dbReference>
<comment type="cofactor">
    <cofactor evidence="2">
        <name>[4Fe-4S] cluster</name>
        <dbReference type="ChEBI" id="CHEBI:49883"/>
    </cofactor>
</comment>
<comment type="similarity">
    <text evidence="3">Belongs to the prokaryotic molybdopterin-containing oxidoreductase family. NasA/NapA/NarB subfamily.</text>
</comment>
<dbReference type="SUPFAM" id="SSF53706">
    <property type="entry name" value="Formate dehydrogenase/DMSO reductase, domains 1-3"/>
    <property type="match status" value="1"/>
</dbReference>
<evidence type="ECO:0000313" key="12">
    <source>
        <dbReference type="EMBL" id="OBS30958.1"/>
    </source>
</evidence>
<gene>
    <name evidence="12" type="ORF">A9O67_06105</name>
</gene>
<dbReference type="PANTHER" id="PTHR43105">
    <property type="entry name" value="RESPIRATORY NITRATE REDUCTASE"/>
    <property type="match status" value="1"/>
</dbReference>
<dbReference type="GO" id="GO:0043546">
    <property type="term" value="F:molybdopterin cofactor binding"/>
    <property type="evidence" value="ECO:0007669"/>
    <property type="project" value="InterPro"/>
</dbReference>
<keyword evidence="13" id="KW-1185">Reference proteome</keyword>
<dbReference type="InterPro" id="IPR006657">
    <property type="entry name" value="MoPterin_dinucl-bd_dom"/>
</dbReference>
<evidence type="ECO:0000313" key="13">
    <source>
        <dbReference type="Proteomes" id="UP000091969"/>
    </source>
</evidence>